<dbReference type="EMBL" id="JACICD010000001">
    <property type="protein sequence ID" value="MBB3769781.1"/>
    <property type="molecule type" value="Genomic_DNA"/>
</dbReference>
<dbReference type="Proteomes" id="UP000533469">
    <property type="component" value="Unassembled WGS sequence"/>
</dbReference>
<name>A0A839Z4D8_9HYPH</name>
<accession>A0A839Z4D8</accession>
<gene>
    <name evidence="1" type="ORF">FHS55_000367</name>
</gene>
<protein>
    <submittedName>
        <fullName evidence="1">Uncharacterized protein</fullName>
    </submittedName>
</protein>
<sequence length="75" mass="7592">MGVIVPFAIPRAPGDASRVRKPPRAVGEGETGEAIIGEATTGEIVILQVIQRVRAQVPELPAGGSHGPAPTSGSL</sequence>
<evidence type="ECO:0000313" key="1">
    <source>
        <dbReference type="EMBL" id="MBB3769781.1"/>
    </source>
</evidence>
<proteinExistence type="predicted"/>
<organism evidence="1 2">
    <name type="scientific">Ancylobacter tetraedralis</name>
    <dbReference type="NCBI Taxonomy" id="217068"/>
    <lineage>
        <taxon>Bacteria</taxon>
        <taxon>Pseudomonadati</taxon>
        <taxon>Pseudomonadota</taxon>
        <taxon>Alphaproteobacteria</taxon>
        <taxon>Hyphomicrobiales</taxon>
        <taxon>Xanthobacteraceae</taxon>
        <taxon>Ancylobacter</taxon>
    </lineage>
</organism>
<evidence type="ECO:0000313" key="2">
    <source>
        <dbReference type="Proteomes" id="UP000533469"/>
    </source>
</evidence>
<keyword evidence="2" id="KW-1185">Reference proteome</keyword>
<dbReference type="AlphaFoldDB" id="A0A839Z4D8"/>
<comment type="caution">
    <text evidence="1">The sequence shown here is derived from an EMBL/GenBank/DDBJ whole genome shotgun (WGS) entry which is preliminary data.</text>
</comment>
<dbReference type="RefSeq" id="WP_183187970.1">
    <property type="nucleotide sequence ID" value="NZ_JACICD010000001.1"/>
</dbReference>
<reference evidence="1 2" key="1">
    <citation type="submission" date="2020-08" db="EMBL/GenBank/DDBJ databases">
        <title>Genomic Encyclopedia of Type Strains, Phase IV (KMG-IV): sequencing the most valuable type-strain genomes for metagenomic binning, comparative biology and taxonomic classification.</title>
        <authorList>
            <person name="Goeker M."/>
        </authorList>
    </citation>
    <scope>NUCLEOTIDE SEQUENCE [LARGE SCALE GENOMIC DNA]</scope>
    <source>
        <strain evidence="1 2">DSM 5895</strain>
    </source>
</reference>